<dbReference type="EMBL" id="CAAALY010051741">
    <property type="protein sequence ID" value="VEL21517.1"/>
    <property type="molecule type" value="Genomic_DNA"/>
</dbReference>
<comment type="caution">
    <text evidence="2">The sequence shown here is derived from an EMBL/GenBank/DDBJ whole genome shotgun (WGS) entry which is preliminary data.</text>
</comment>
<evidence type="ECO:0000256" key="1">
    <source>
        <dbReference type="SAM" id="MobiDB-lite"/>
    </source>
</evidence>
<feature type="region of interest" description="Disordered" evidence="1">
    <location>
        <begin position="1"/>
        <end position="51"/>
    </location>
</feature>
<gene>
    <name evidence="2" type="ORF">PXEA_LOCUS14957</name>
</gene>
<organism evidence="2 3">
    <name type="scientific">Protopolystoma xenopodis</name>
    <dbReference type="NCBI Taxonomy" id="117903"/>
    <lineage>
        <taxon>Eukaryota</taxon>
        <taxon>Metazoa</taxon>
        <taxon>Spiralia</taxon>
        <taxon>Lophotrochozoa</taxon>
        <taxon>Platyhelminthes</taxon>
        <taxon>Monogenea</taxon>
        <taxon>Polyopisthocotylea</taxon>
        <taxon>Polystomatidea</taxon>
        <taxon>Polystomatidae</taxon>
        <taxon>Protopolystoma</taxon>
    </lineage>
</organism>
<name>A0A448WVW1_9PLAT</name>
<proteinExistence type="predicted"/>
<sequence>MTRKFRVCESAGRTHDEHVGLAGDANSPSGGLATRTPMPLSDILSAAGRAE</sequence>
<keyword evidence="3" id="KW-1185">Reference proteome</keyword>
<evidence type="ECO:0000313" key="3">
    <source>
        <dbReference type="Proteomes" id="UP000784294"/>
    </source>
</evidence>
<dbReference type="Proteomes" id="UP000784294">
    <property type="component" value="Unassembled WGS sequence"/>
</dbReference>
<reference evidence="2" key="1">
    <citation type="submission" date="2018-11" db="EMBL/GenBank/DDBJ databases">
        <authorList>
            <consortium name="Pathogen Informatics"/>
        </authorList>
    </citation>
    <scope>NUCLEOTIDE SEQUENCE</scope>
</reference>
<dbReference type="AlphaFoldDB" id="A0A448WVW1"/>
<protein>
    <submittedName>
        <fullName evidence="2">Uncharacterized protein</fullName>
    </submittedName>
</protein>
<accession>A0A448WVW1</accession>
<evidence type="ECO:0000313" key="2">
    <source>
        <dbReference type="EMBL" id="VEL21517.1"/>
    </source>
</evidence>